<keyword evidence="2" id="KW-1185">Reference proteome</keyword>
<accession>A0ABR2WY50</accession>
<name>A0ABR2WY50_9FUNG</name>
<gene>
    <name evidence="1" type="ORF">K7432_004523</name>
</gene>
<dbReference type="EMBL" id="JASJQH010000157">
    <property type="protein sequence ID" value="KAK9766411.1"/>
    <property type="molecule type" value="Genomic_DNA"/>
</dbReference>
<proteinExistence type="predicted"/>
<reference evidence="1 2" key="1">
    <citation type="submission" date="2023-04" db="EMBL/GenBank/DDBJ databases">
        <title>Genome of Basidiobolus ranarum AG-B5.</title>
        <authorList>
            <person name="Stajich J.E."/>
            <person name="Carter-House D."/>
            <person name="Gryganskyi A."/>
        </authorList>
    </citation>
    <scope>NUCLEOTIDE SEQUENCE [LARGE SCALE GENOMIC DNA]</scope>
    <source>
        <strain evidence="1 2">AG-B5</strain>
    </source>
</reference>
<evidence type="ECO:0000313" key="2">
    <source>
        <dbReference type="Proteomes" id="UP001479436"/>
    </source>
</evidence>
<dbReference type="Proteomes" id="UP001479436">
    <property type="component" value="Unassembled WGS sequence"/>
</dbReference>
<evidence type="ECO:0000313" key="1">
    <source>
        <dbReference type="EMBL" id="KAK9766411.1"/>
    </source>
</evidence>
<sequence length="99" mass="11082">MSFTLINVNAQQIQAETNQIDSVDPFSLHKQLVDIESISGNEVKVGDSLSSYLESYGLTEALFGPCHYSFANSTSDPNANCYRGKQRAMKFLMKQWKVV</sequence>
<comment type="caution">
    <text evidence="1">The sequence shown here is derived from an EMBL/GenBank/DDBJ whole genome shotgun (WGS) entry which is preliminary data.</text>
</comment>
<organism evidence="1 2">
    <name type="scientific">Basidiobolus ranarum</name>
    <dbReference type="NCBI Taxonomy" id="34480"/>
    <lineage>
        <taxon>Eukaryota</taxon>
        <taxon>Fungi</taxon>
        <taxon>Fungi incertae sedis</taxon>
        <taxon>Zoopagomycota</taxon>
        <taxon>Entomophthoromycotina</taxon>
        <taxon>Basidiobolomycetes</taxon>
        <taxon>Basidiobolales</taxon>
        <taxon>Basidiobolaceae</taxon>
        <taxon>Basidiobolus</taxon>
    </lineage>
</organism>
<protein>
    <submittedName>
        <fullName evidence="1">Uncharacterized protein</fullName>
    </submittedName>
</protein>